<accession>A0A6J0BXK8</accession>
<dbReference type="Pfam" id="PF11969">
    <property type="entry name" value="DcpS_C"/>
    <property type="match status" value="1"/>
</dbReference>
<evidence type="ECO:0000256" key="2">
    <source>
        <dbReference type="ARBA" id="ARBA00022801"/>
    </source>
</evidence>
<comment type="similarity">
    <text evidence="4">Belongs to the HINT family.</text>
</comment>
<evidence type="ECO:0000256" key="1">
    <source>
        <dbReference type="ARBA" id="ARBA00022741"/>
    </source>
</evidence>
<dbReference type="AlphaFoldDB" id="A0A6J0BXK8"/>
<dbReference type="PROSITE" id="PS51084">
    <property type="entry name" value="HIT_2"/>
    <property type="match status" value="1"/>
</dbReference>
<sequence>MSGEMDNCIFCKIIADQAPSEKIYEDDVVICITDIKPASKHHYLIIPKTHIENAKTMQGPEDKNTFEHMVKVLTTISEMKGIDLNDARIGFHWPPFNSVNHLHLHVISPVGNMGFLGRMMFLPNSLWFASIDYVRSRLQTCS</sequence>
<dbReference type="KEGG" id="nlo:107224212"/>
<keyword evidence="1" id="KW-0547">Nucleotide-binding</keyword>
<dbReference type="Gene3D" id="3.30.428.10">
    <property type="entry name" value="HIT-like"/>
    <property type="match status" value="1"/>
</dbReference>
<feature type="domain" description="HIT" evidence="10">
    <location>
        <begin position="9"/>
        <end position="115"/>
    </location>
</feature>
<evidence type="ECO:0000259" key="10">
    <source>
        <dbReference type="PROSITE" id="PS51084"/>
    </source>
</evidence>
<evidence type="ECO:0000256" key="7">
    <source>
        <dbReference type="PIRSR" id="PIRSR601310-1"/>
    </source>
</evidence>
<dbReference type="Proteomes" id="UP000829291">
    <property type="component" value="Chromosome 4"/>
</dbReference>
<evidence type="ECO:0000313" key="12">
    <source>
        <dbReference type="RefSeq" id="XP_015519671.1"/>
    </source>
</evidence>
<evidence type="ECO:0000256" key="4">
    <source>
        <dbReference type="ARBA" id="ARBA00025764"/>
    </source>
</evidence>
<proteinExistence type="inferred from homology"/>
<name>A0A6J0BXK8_NEOLC</name>
<evidence type="ECO:0000256" key="8">
    <source>
        <dbReference type="PIRSR" id="PIRSR601310-3"/>
    </source>
</evidence>
<gene>
    <name evidence="12" type="primary">LOC107224212</name>
</gene>
<dbReference type="InterPro" id="IPR011146">
    <property type="entry name" value="HIT-like"/>
</dbReference>
<evidence type="ECO:0000256" key="5">
    <source>
        <dbReference type="ARBA" id="ARBA00039802"/>
    </source>
</evidence>
<evidence type="ECO:0000256" key="3">
    <source>
        <dbReference type="ARBA" id="ARBA00024472"/>
    </source>
</evidence>
<organism evidence="12">
    <name type="scientific">Neodiprion lecontei</name>
    <name type="common">Redheaded pine sawfly</name>
    <dbReference type="NCBI Taxonomy" id="441921"/>
    <lineage>
        <taxon>Eukaryota</taxon>
        <taxon>Metazoa</taxon>
        <taxon>Ecdysozoa</taxon>
        <taxon>Arthropoda</taxon>
        <taxon>Hexapoda</taxon>
        <taxon>Insecta</taxon>
        <taxon>Pterygota</taxon>
        <taxon>Neoptera</taxon>
        <taxon>Endopterygota</taxon>
        <taxon>Hymenoptera</taxon>
        <taxon>Tenthredinoidea</taxon>
        <taxon>Diprionidae</taxon>
        <taxon>Diprioninae</taxon>
        <taxon>Neodiprion</taxon>
    </lineage>
</organism>
<feature type="short sequence motif" description="Histidine triad motif" evidence="8 9">
    <location>
        <begin position="101"/>
        <end position="105"/>
    </location>
</feature>
<dbReference type="GO" id="GO:0000166">
    <property type="term" value="F:nucleotide binding"/>
    <property type="evidence" value="ECO:0007669"/>
    <property type="project" value="UniProtKB-KW"/>
</dbReference>
<keyword evidence="11" id="KW-1185">Reference proteome</keyword>
<dbReference type="InterPro" id="IPR036265">
    <property type="entry name" value="HIT-like_sf"/>
</dbReference>
<dbReference type="SUPFAM" id="SSF54197">
    <property type="entry name" value="HIT-like"/>
    <property type="match status" value="1"/>
</dbReference>
<dbReference type="PANTHER" id="PTHR12486">
    <property type="entry name" value="APRATAXIN-RELATED"/>
    <property type="match status" value="1"/>
</dbReference>
<dbReference type="PRINTS" id="PR00332">
    <property type="entry name" value="HISTRIAD"/>
</dbReference>
<dbReference type="GO" id="GO:0016787">
    <property type="term" value="F:hydrolase activity"/>
    <property type="evidence" value="ECO:0007669"/>
    <property type="project" value="UniProtKB-KW"/>
</dbReference>
<dbReference type="PANTHER" id="PTHR12486:SF5">
    <property type="entry name" value="ADENOSINE 5'-MONOPHOSPHORAMIDASE HINT3"/>
    <property type="match status" value="1"/>
</dbReference>
<dbReference type="RefSeq" id="XP_015519671.1">
    <property type="nucleotide sequence ID" value="XM_015664185.2"/>
</dbReference>
<evidence type="ECO:0000256" key="9">
    <source>
        <dbReference type="PROSITE-ProRule" id="PRU00464"/>
    </source>
</evidence>
<keyword evidence="2" id="KW-0378">Hydrolase</keyword>
<comment type="catalytic activity">
    <reaction evidence="3">
        <text>adenosine 5'-phosphoramidate + H2O = NH4(+) + AMP</text>
        <dbReference type="Rhea" id="RHEA:67916"/>
        <dbReference type="ChEBI" id="CHEBI:15377"/>
        <dbReference type="ChEBI" id="CHEBI:28938"/>
        <dbReference type="ChEBI" id="CHEBI:57890"/>
        <dbReference type="ChEBI" id="CHEBI:456215"/>
    </reaction>
</comment>
<evidence type="ECO:0000256" key="6">
    <source>
        <dbReference type="ARBA" id="ARBA00042361"/>
    </source>
</evidence>
<protein>
    <recommendedName>
        <fullName evidence="5">Adenosine 5'-monophosphoramidase HINT3</fullName>
    </recommendedName>
    <alternativeName>
        <fullName evidence="6">Histidine triad nucleotide-binding protein 3</fullName>
    </alternativeName>
</protein>
<dbReference type="FunCoup" id="A0A6J0BXK8">
    <property type="interactions" value="965"/>
</dbReference>
<dbReference type="GeneID" id="107224212"/>
<reference evidence="12" key="1">
    <citation type="submission" date="2025-08" db="UniProtKB">
        <authorList>
            <consortium name="RefSeq"/>
        </authorList>
    </citation>
    <scope>IDENTIFICATION</scope>
    <source>
        <tissue evidence="12">Thorax and Abdomen</tissue>
    </source>
</reference>
<feature type="active site" description="Tele-AMP-histidine intermediate" evidence="7">
    <location>
        <position position="103"/>
    </location>
</feature>
<dbReference type="InParanoid" id="A0A6J0BXK8"/>
<dbReference type="InterPro" id="IPR001310">
    <property type="entry name" value="Histidine_triad_HIT"/>
</dbReference>
<evidence type="ECO:0000313" key="11">
    <source>
        <dbReference type="Proteomes" id="UP000829291"/>
    </source>
</evidence>
<dbReference type="OrthoDB" id="1915375at2759"/>